<proteinExistence type="predicted"/>
<gene>
    <name evidence="2" type="ORF">IP90_02383</name>
</gene>
<sequence>MNFEALKRRVERSEHVVEGRAQQTQTHWHDFTTTWRDSWTPTRIVIAGLISGFVVGRSDPAQTLGKLGALGGSGTRVLQLIGTLSGLFASVQASTAAGQAEHAADKAEAVADEAQPTAAPRAPSPPRPAPDPVAPRPAEAATEMSEH</sequence>
<feature type="compositionally biased region" description="Pro residues" evidence="1">
    <location>
        <begin position="122"/>
        <end position="135"/>
    </location>
</feature>
<dbReference type="Proteomes" id="UP000315167">
    <property type="component" value="Unassembled WGS sequence"/>
</dbReference>
<reference evidence="2 3" key="1">
    <citation type="journal article" date="2015" name="Stand. Genomic Sci.">
        <title>Genomic Encyclopedia of Bacterial and Archaeal Type Strains, Phase III: the genomes of soil and plant-associated and newly described type strains.</title>
        <authorList>
            <person name="Whitman W.B."/>
            <person name="Woyke T."/>
            <person name="Klenk H.P."/>
            <person name="Zhou Y."/>
            <person name="Lilburn T.G."/>
            <person name="Beck B.J."/>
            <person name="De Vos P."/>
            <person name="Vandamme P."/>
            <person name="Eisen J.A."/>
            <person name="Garrity G."/>
            <person name="Hugenholtz P."/>
            <person name="Kyrpides N.C."/>
        </authorList>
    </citation>
    <scope>NUCLEOTIDE SEQUENCE [LARGE SCALE GENOMIC DNA]</scope>
    <source>
        <strain evidence="2 3">CGMCC 1.10821</strain>
    </source>
</reference>
<evidence type="ECO:0000256" key="1">
    <source>
        <dbReference type="SAM" id="MobiDB-lite"/>
    </source>
</evidence>
<keyword evidence="3" id="KW-1185">Reference proteome</keyword>
<evidence type="ECO:0000313" key="2">
    <source>
        <dbReference type="EMBL" id="TWI01823.1"/>
    </source>
</evidence>
<feature type="region of interest" description="Disordered" evidence="1">
    <location>
        <begin position="95"/>
        <end position="147"/>
    </location>
</feature>
<comment type="caution">
    <text evidence="2">The sequence shown here is derived from an EMBL/GenBank/DDBJ whole genome shotgun (WGS) entry which is preliminary data.</text>
</comment>
<dbReference type="EMBL" id="VLKN01000005">
    <property type="protein sequence ID" value="TWI01823.1"/>
    <property type="molecule type" value="Genomic_DNA"/>
</dbReference>
<dbReference type="RefSeq" id="WP_144899871.1">
    <property type="nucleotide sequence ID" value="NZ_VLKN01000005.1"/>
</dbReference>
<protein>
    <recommendedName>
        <fullName evidence="4">Protein sip-5</fullName>
    </recommendedName>
</protein>
<evidence type="ECO:0000313" key="3">
    <source>
        <dbReference type="Proteomes" id="UP000315167"/>
    </source>
</evidence>
<evidence type="ECO:0008006" key="4">
    <source>
        <dbReference type="Google" id="ProtNLM"/>
    </source>
</evidence>
<name>A0A562L2G2_9GAMM</name>
<organism evidence="2 3">
    <name type="scientific">Luteimonas cucumeris</name>
    <dbReference type="NCBI Taxonomy" id="985012"/>
    <lineage>
        <taxon>Bacteria</taxon>
        <taxon>Pseudomonadati</taxon>
        <taxon>Pseudomonadota</taxon>
        <taxon>Gammaproteobacteria</taxon>
        <taxon>Lysobacterales</taxon>
        <taxon>Lysobacteraceae</taxon>
        <taxon>Luteimonas</taxon>
    </lineage>
</organism>
<accession>A0A562L2G2</accession>
<dbReference type="OrthoDB" id="6027991at2"/>
<feature type="compositionally biased region" description="Low complexity" evidence="1">
    <location>
        <begin position="112"/>
        <end position="121"/>
    </location>
</feature>
<dbReference type="AlphaFoldDB" id="A0A562L2G2"/>